<organism evidence="6 7">
    <name type="scientific">Dictyobacter arantiisoli</name>
    <dbReference type="NCBI Taxonomy" id="2014874"/>
    <lineage>
        <taxon>Bacteria</taxon>
        <taxon>Bacillati</taxon>
        <taxon>Chloroflexota</taxon>
        <taxon>Ktedonobacteria</taxon>
        <taxon>Ktedonobacterales</taxon>
        <taxon>Dictyobacteraceae</taxon>
        <taxon>Dictyobacter</taxon>
    </lineage>
</organism>
<name>A0A5A5TFC6_9CHLR</name>
<feature type="binding site" evidence="5">
    <location>
        <position position="326"/>
    </location>
    <ligand>
        <name>Ca(2+)</name>
        <dbReference type="ChEBI" id="CHEBI:29108"/>
    </ligand>
</feature>
<dbReference type="GO" id="GO:0017000">
    <property type="term" value="P:antibiotic biosynthetic process"/>
    <property type="evidence" value="ECO:0007669"/>
    <property type="project" value="InterPro"/>
</dbReference>
<comment type="similarity">
    <text evidence="1">Belongs to the peptidase S45 family.</text>
</comment>
<keyword evidence="3" id="KW-0865">Zymogen</keyword>
<dbReference type="Proteomes" id="UP000322530">
    <property type="component" value="Unassembled WGS sequence"/>
</dbReference>
<dbReference type="Gene3D" id="1.10.439.10">
    <property type="entry name" value="Penicillin Amidohydrolase, domain 1"/>
    <property type="match status" value="1"/>
</dbReference>
<dbReference type="InterPro" id="IPR023343">
    <property type="entry name" value="Penicillin_amidase_dom1"/>
</dbReference>
<protein>
    <submittedName>
        <fullName evidence="6">Peptidase S45</fullName>
    </submittedName>
</protein>
<evidence type="ECO:0000313" key="6">
    <source>
        <dbReference type="EMBL" id="GCF10047.1"/>
    </source>
</evidence>
<dbReference type="SUPFAM" id="SSF56235">
    <property type="entry name" value="N-terminal nucleophile aminohydrolases (Ntn hydrolases)"/>
    <property type="match status" value="1"/>
</dbReference>
<keyword evidence="5" id="KW-0106">Calcium</keyword>
<feature type="binding site" evidence="5">
    <location>
        <position position="191"/>
    </location>
    <ligand>
        <name>Ca(2+)</name>
        <dbReference type="ChEBI" id="CHEBI:29108"/>
    </ligand>
</feature>
<dbReference type="InterPro" id="IPR029055">
    <property type="entry name" value="Ntn_hydrolases_N"/>
</dbReference>
<comment type="caution">
    <text evidence="6">The sequence shown here is derived from an EMBL/GenBank/DDBJ whole genome shotgun (WGS) entry which is preliminary data.</text>
</comment>
<feature type="active site" description="Nucleophile" evidence="4">
    <location>
        <position position="254"/>
    </location>
</feature>
<dbReference type="Pfam" id="PF01804">
    <property type="entry name" value="Penicil_amidase"/>
    <property type="match status" value="1"/>
</dbReference>
<keyword evidence="5" id="KW-0479">Metal-binding</keyword>
<feature type="binding site" evidence="5">
    <location>
        <position position="329"/>
    </location>
    <ligand>
        <name>Ca(2+)</name>
        <dbReference type="ChEBI" id="CHEBI:29108"/>
    </ligand>
</feature>
<evidence type="ECO:0000313" key="7">
    <source>
        <dbReference type="Proteomes" id="UP000322530"/>
    </source>
</evidence>
<dbReference type="GO" id="GO:0016811">
    <property type="term" value="F:hydrolase activity, acting on carbon-nitrogen (but not peptide) bonds, in linear amides"/>
    <property type="evidence" value="ECO:0007669"/>
    <property type="project" value="InterPro"/>
</dbReference>
<accession>A0A5A5TFC6</accession>
<dbReference type="InterPro" id="IPR014395">
    <property type="entry name" value="Pen/GL7ACA/AHL_acylase"/>
</dbReference>
<dbReference type="AlphaFoldDB" id="A0A5A5TFC6"/>
<comment type="cofactor">
    <cofactor evidence="5">
        <name>Ca(2+)</name>
        <dbReference type="ChEBI" id="CHEBI:29108"/>
    </cofactor>
    <text evidence="5">Binds 1 Ca(2+) ion per dimer.</text>
</comment>
<evidence type="ECO:0000256" key="4">
    <source>
        <dbReference type="PIRSR" id="PIRSR001227-1"/>
    </source>
</evidence>
<dbReference type="PANTHER" id="PTHR34218:SF4">
    <property type="entry name" value="ACYL-HOMOSERINE LACTONE ACYLASE QUIP"/>
    <property type="match status" value="1"/>
</dbReference>
<evidence type="ECO:0000256" key="5">
    <source>
        <dbReference type="PIRSR" id="PIRSR001227-2"/>
    </source>
</evidence>
<sequence>MTFTARVDRVMRIFFDAARNVTSLGAIMTLHQALPKVSGKLVLPGLDASVEILRDRWGVPHIYAKSNNDLFFAQGYVHAQDRLWQMEFQRRIGHGQLSEIFGSRTLDADRFTRTLGLSRVAQKEIETLDEDTHNAIRSYACGINAWMAQRKGRLPLEFSLLRFEPRRWEEVDILIVGKILSLNLSENWLTEILRTRIIATVGEQRAAELEPDYPDGHPLTNPSRGDYHFGVSSHVSALSDIMPLLDSYDASNGSNAWVIGGSYSSTGQPLLANDPHLPIQLPSLWYENHLVGGDYQVTGASIPGAPGVIIGHTEHIAWGITNGKTDVQDLYIEKFDADDPTCYEFCGEWRQVMTVREEIIVQGQDDPFIEEVRETLHGPIVSSLISGSQQQGEKADQVLSLQWTSLEPSQICSAVLALNRAQGWESFTEAIAMWTSPVQNFIYADIDGHIGYRLGGTIPIRKLGDGRLPVPGWTGEYEWTGSIPPAELPAMLDPQGDIIVTANNRIVNEKFPQPLYAEWDPGYRAARIDEMLRQSSQHTITSFAKMHADQRSLPGLQLASIASTLPTPTDLARQARDVLSKWDGELSSKSIGGTVYAYFCDNLMDSAYREIAEPLNVVIRPGGRPGMGYLQRALPDMLTRLNTRDDAWLPAGRTWDSIILEAWNATLQELQNDYGSDIRRWHYGRKHTITFRHTLGVLPLLKSVFNRGPFATGGDVNTVCMGYVPRRFVRAPLFVGPSYRQICDPCQWDRSISIHPGGQSGQPGSRHYADLIPLWLRGEYHPMLWSRDQVNKSVKSRLTIASR</sequence>
<evidence type="ECO:0000256" key="3">
    <source>
        <dbReference type="ARBA" id="ARBA00023145"/>
    </source>
</evidence>
<dbReference type="Gene3D" id="3.60.20.10">
    <property type="entry name" value="Glutamine Phosphoribosylpyrophosphate, subunit 1, domain 1"/>
    <property type="match status" value="1"/>
</dbReference>
<dbReference type="PIRSF" id="PIRSF001227">
    <property type="entry name" value="Pen_acylase"/>
    <property type="match status" value="1"/>
</dbReference>
<gene>
    <name evidence="6" type="ORF">KDI_36110</name>
</gene>
<dbReference type="GO" id="GO:0046872">
    <property type="term" value="F:metal ion binding"/>
    <property type="evidence" value="ECO:0007669"/>
    <property type="project" value="UniProtKB-KW"/>
</dbReference>
<dbReference type="InterPro" id="IPR043147">
    <property type="entry name" value="Penicillin_amidase_A-knob"/>
</dbReference>
<proteinExistence type="inferred from homology"/>
<keyword evidence="2" id="KW-0378">Hydrolase</keyword>
<dbReference type="CDD" id="cd03747">
    <property type="entry name" value="Ntn_PGA_like"/>
    <property type="match status" value="1"/>
</dbReference>
<evidence type="ECO:0000256" key="1">
    <source>
        <dbReference type="ARBA" id="ARBA00006586"/>
    </source>
</evidence>
<dbReference type="InterPro" id="IPR002692">
    <property type="entry name" value="S45"/>
</dbReference>
<dbReference type="Gene3D" id="2.30.120.10">
    <property type="match status" value="1"/>
</dbReference>
<keyword evidence="7" id="KW-1185">Reference proteome</keyword>
<dbReference type="Gene3D" id="1.10.1400.10">
    <property type="match status" value="1"/>
</dbReference>
<evidence type="ECO:0000256" key="2">
    <source>
        <dbReference type="ARBA" id="ARBA00022801"/>
    </source>
</evidence>
<reference evidence="6 7" key="1">
    <citation type="submission" date="2019-01" db="EMBL/GenBank/DDBJ databases">
        <title>Draft genome sequence of Dictyobacter sp. Uno17.</title>
        <authorList>
            <person name="Wang C.M."/>
            <person name="Zheng Y."/>
            <person name="Sakai Y."/>
            <person name="Abe K."/>
            <person name="Yokota A."/>
            <person name="Yabe S."/>
        </authorList>
    </citation>
    <scope>NUCLEOTIDE SEQUENCE [LARGE SCALE GENOMIC DNA]</scope>
    <source>
        <strain evidence="6 7">Uno17</strain>
    </source>
</reference>
<dbReference type="EMBL" id="BIXY01000058">
    <property type="protein sequence ID" value="GCF10047.1"/>
    <property type="molecule type" value="Genomic_DNA"/>
</dbReference>
<dbReference type="OrthoDB" id="9759796at2"/>
<dbReference type="PANTHER" id="PTHR34218">
    <property type="entry name" value="PEPTIDASE S45 PENICILLIN AMIDASE"/>
    <property type="match status" value="1"/>
</dbReference>
<dbReference type="InterPro" id="IPR043146">
    <property type="entry name" value="Penicillin_amidase_N_B-knob"/>
</dbReference>